<comment type="caution">
    <text evidence="3">The sequence shown here is derived from an EMBL/GenBank/DDBJ whole genome shotgun (WGS) entry which is preliminary data.</text>
</comment>
<protein>
    <submittedName>
        <fullName evidence="3">SDR family oxidoreductase</fullName>
    </submittedName>
</protein>
<reference evidence="3 4" key="1">
    <citation type="submission" date="2020-05" db="EMBL/GenBank/DDBJ databases">
        <title>Hymenobacter terrestris sp. nov. and Hymenobacter lapidiphilus sp. nov., isolated from regoliths in Antarctica.</title>
        <authorList>
            <person name="Sedlacek I."/>
            <person name="Pantucek R."/>
            <person name="Zeman M."/>
            <person name="Holochova P."/>
            <person name="Kralova S."/>
            <person name="Stankova E."/>
            <person name="Sedo O."/>
            <person name="Micenkova L."/>
            <person name="Svec P."/>
            <person name="Gupta V."/>
            <person name="Sood U."/>
            <person name="Korpole U.S."/>
            <person name="Lal R."/>
        </authorList>
    </citation>
    <scope>NUCLEOTIDE SEQUENCE [LARGE SCALE GENOMIC DNA]</scope>
    <source>
        <strain evidence="3 4">P5342</strain>
    </source>
</reference>
<dbReference type="Proteomes" id="UP000565521">
    <property type="component" value="Unassembled WGS sequence"/>
</dbReference>
<dbReference type="PRINTS" id="PR00081">
    <property type="entry name" value="GDHRDH"/>
</dbReference>
<dbReference type="GO" id="GO:0016491">
    <property type="term" value="F:oxidoreductase activity"/>
    <property type="evidence" value="ECO:0007669"/>
    <property type="project" value="UniProtKB-KW"/>
</dbReference>
<sequence length="229" mass="23716">MNHALQGQRVLVVGGGSRMGLAVAHLALQAGAEVIIASRSATRLAEAGKTLPTAVQSYVADAADARQMAAMLTALAPLDHLVLTASSSGSAGSLVNTEPSDAREPFERFWMAYHAVHYAPTAVRPTGSVTLISGSSGRRPGVGFGFWSTLHGSIEALARAAALELAPIRVNVVSPGGIGMRPDRQLTEHAGQPEDVAAMILAVLSNPAVTNAVVDVDNGERLGTWPQAR</sequence>
<organism evidence="3 4">
    <name type="scientific">Hymenobacter lapidiphilus</name>
    <dbReference type="NCBI Taxonomy" id="2608003"/>
    <lineage>
        <taxon>Bacteria</taxon>
        <taxon>Pseudomonadati</taxon>
        <taxon>Bacteroidota</taxon>
        <taxon>Cytophagia</taxon>
        <taxon>Cytophagales</taxon>
        <taxon>Hymenobacteraceae</taxon>
        <taxon>Hymenobacter</taxon>
    </lineage>
</organism>
<gene>
    <name evidence="3" type="ORF">HW554_13650</name>
</gene>
<dbReference type="InterPro" id="IPR051122">
    <property type="entry name" value="SDR_DHRS6-like"/>
</dbReference>
<dbReference type="PANTHER" id="PTHR43477:SF1">
    <property type="entry name" value="DIHYDROANTICAPSIN 7-DEHYDROGENASE"/>
    <property type="match status" value="1"/>
</dbReference>
<evidence type="ECO:0000313" key="3">
    <source>
        <dbReference type="EMBL" id="NVO32259.1"/>
    </source>
</evidence>
<dbReference type="Gene3D" id="3.40.50.720">
    <property type="entry name" value="NAD(P)-binding Rossmann-like Domain"/>
    <property type="match status" value="1"/>
</dbReference>
<dbReference type="InterPro" id="IPR036291">
    <property type="entry name" value="NAD(P)-bd_dom_sf"/>
</dbReference>
<accession>A0A7Y7PQM6</accession>
<dbReference type="RefSeq" id="WP_176909141.1">
    <property type="nucleotide sequence ID" value="NZ_JABKAU010000026.1"/>
</dbReference>
<dbReference type="PANTHER" id="PTHR43477">
    <property type="entry name" value="DIHYDROANTICAPSIN 7-DEHYDROGENASE"/>
    <property type="match status" value="1"/>
</dbReference>
<dbReference type="AlphaFoldDB" id="A0A7Y7PQM6"/>
<name>A0A7Y7PQM6_9BACT</name>
<dbReference type="InterPro" id="IPR002347">
    <property type="entry name" value="SDR_fam"/>
</dbReference>
<dbReference type="SUPFAM" id="SSF51735">
    <property type="entry name" value="NAD(P)-binding Rossmann-fold domains"/>
    <property type="match status" value="1"/>
</dbReference>
<dbReference type="EMBL" id="JABKAU010000026">
    <property type="protein sequence ID" value="NVO32259.1"/>
    <property type="molecule type" value="Genomic_DNA"/>
</dbReference>
<keyword evidence="4" id="KW-1185">Reference proteome</keyword>
<comment type="similarity">
    <text evidence="1">Belongs to the short-chain dehydrogenases/reductases (SDR) family.</text>
</comment>
<dbReference type="Pfam" id="PF13561">
    <property type="entry name" value="adh_short_C2"/>
    <property type="match status" value="1"/>
</dbReference>
<proteinExistence type="inferred from homology"/>
<evidence type="ECO:0000313" key="4">
    <source>
        <dbReference type="Proteomes" id="UP000565521"/>
    </source>
</evidence>
<keyword evidence="2" id="KW-0560">Oxidoreductase</keyword>
<evidence type="ECO:0000256" key="2">
    <source>
        <dbReference type="ARBA" id="ARBA00023002"/>
    </source>
</evidence>
<evidence type="ECO:0000256" key="1">
    <source>
        <dbReference type="ARBA" id="ARBA00006484"/>
    </source>
</evidence>